<feature type="compositionally biased region" description="Basic and acidic residues" evidence="1">
    <location>
        <begin position="38"/>
        <end position="54"/>
    </location>
</feature>
<protein>
    <submittedName>
        <fullName evidence="2">Uncharacterized protein</fullName>
    </submittedName>
</protein>
<evidence type="ECO:0000313" key="2">
    <source>
        <dbReference type="EMBL" id="PTQ27694.1"/>
    </source>
</evidence>
<sequence length="144" mass="16619">MTWQRESGLADSEEGSRWISKLWKEPGFEPAVRRGGLRSRELEGQRQRRDEHEHATSWPLLTSYLLALLHAATCVLTWQSAFWRTCEESGRTRRVLLFFIVVTGCSNCRSSASCRELISRWETVHSRCDSLTTVDFDYSRGSGF</sequence>
<accession>A0A2R6W1G9</accession>
<dbReference type="AlphaFoldDB" id="A0A2R6W1G9"/>
<keyword evidence="3" id="KW-1185">Reference proteome</keyword>
<organism evidence="2 3">
    <name type="scientific">Marchantia polymorpha</name>
    <name type="common">Common liverwort</name>
    <name type="synonym">Marchantia aquatica</name>
    <dbReference type="NCBI Taxonomy" id="3197"/>
    <lineage>
        <taxon>Eukaryota</taxon>
        <taxon>Viridiplantae</taxon>
        <taxon>Streptophyta</taxon>
        <taxon>Embryophyta</taxon>
        <taxon>Marchantiophyta</taxon>
        <taxon>Marchantiopsida</taxon>
        <taxon>Marchantiidae</taxon>
        <taxon>Marchantiales</taxon>
        <taxon>Marchantiaceae</taxon>
        <taxon>Marchantia</taxon>
    </lineage>
</organism>
<evidence type="ECO:0000256" key="1">
    <source>
        <dbReference type="SAM" id="MobiDB-lite"/>
    </source>
</evidence>
<dbReference type="Proteomes" id="UP000244005">
    <property type="component" value="Unassembled WGS sequence"/>
</dbReference>
<reference evidence="3" key="1">
    <citation type="journal article" date="2017" name="Cell">
        <title>Insights into land plant evolution garnered from the Marchantia polymorpha genome.</title>
        <authorList>
            <person name="Bowman J.L."/>
            <person name="Kohchi T."/>
            <person name="Yamato K.T."/>
            <person name="Jenkins J."/>
            <person name="Shu S."/>
            <person name="Ishizaki K."/>
            <person name="Yamaoka S."/>
            <person name="Nishihama R."/>
            <person name="Nakamura Y."/>
            <person name="Berger F."/>
            <person name="Adam C."/>
            <person name="Aki S.S."/>
            <person name="Althoff F."/>
            <person name="Araki T."/>
            <person name="Arteaga-Vazquez M.A."/>
            <person name="Balasubrmanian S."/>
            <person name="Barry K."/>
            <person name="Bauer D."/>
            <person name="Boehm C.R."/>
            <person name="Briginshaw L."/>
            <person name="Caballero-Perez J."/>
            <person name="Catarino B."/>
            <person name="Chen F."/>
            <person name="Chiyoda S."/>
            <person name="Chovatia M."/>
            <person name="Davies K.M."/>
            <person name="Delmans M."/>
            <person name="Demura T."/>
            <person name="Dierschke T."/>
            <person name="Dolan L."/>
            <person name="Dorantes-Acosta A.E."/>
            <person name="Eklund D.M."/>
            <person name="Florent S.N."/>
            <person name="Flores-Sandoval E."/>
            <person name="Fujiyama A."/>
            <person name="Fukuzawa H."/>
            <person name="Galik B."/>
            <person name="Grimanelli D."/>
            <person name="Grimwood J."/>
            <person name="Grossniklaus U."/>
            <person name="Hamada T."/>
            <person name="Haseloff J."/>
            <person name="Hetherington A.J."/>
            <person name="Higo A."/>
            <person name="Hirakawa Y."/>
            <person name="Hundley H.N."/>
            <person name="Ikeda Y."/>
            <person name="Inoue K."/>
            <person name="Inoue S.I."/>
            <person name="Ishida S."/>
            <person name="Jia Q."/>
            <person name="Kakita M."/>
            <person name="Kanazawa T."/>
            <person name="Kawai Y."/>
            <person name="Kawashima T."/>
            <person name="Kennedy M."/>
            <person name="Kinose K."/>
            <person name="Kinoshita T."/>
            <person name="Kohara Y."/>
            <person name="Koide E."/>
            <person name="Komatsu K."/>
            <person name="Kopischke S."/>
            <person name="Kubo M."/>
            <person name="Kyozuka J."/>
            <person name="Lagercrantz U."/>
            <person name="Lin S.S."/>
            <person name="Lindquist E."/>
            <person name="Lipzen A.M."/>
            <person name="Lu C.W."/>
            <person name="De Luna E."/>
            <person name="Martienssen R.A."/>
            <person name="Minamino N."/>
            <person name="Mizutani M."/>
            <person name="Mizutani M."/>
            <person name="Mochizuki N."/>
            <person name="Monte I."/>
            <person name="Mosher R."/>
            <person name="Nagasaki H."/>
            <person name="Nakagami H."/>
            <person name="Naramoto S."/>
            <person name="Nishitani K."/>
            <person name="Ohtani M."/>
            <person name="Okamoto T."/>
            <person name="Okumura M."/>
            <person name="Phillips J."/>
            <person name="Pollak B."/>
            <person name="Reinders A."/>
            <person name="Rovekamp M."/>
            <person name="Sano R."/>
            <person name="Sawa S."/>
            <person name="Schmid M.W."/>
            <person name="Shirakawa M."/>
            <person name="Solano R."/>
            <person name="Spunde A."/>
            <person name="Suetsugu N."/>
            <person name="Sugano S."/>
            <person name="Sugiyama A."/>
            <person name="Sun R."/>
            <person name="Suzuki Y."/>
            <person name="Takenaka M."/>
            <person name="Takezawa D."/>
            <person name="Tomogane H."/>
            <person name="Tsuzuki M."/>
            <person name="Ueda T."/>
            <person name="Umeda M."/>
            <person name="Ward J.M."/>
            <person name="Watanabe Y."/>
            <person name="Yazaki K."/>
            <person name="Yokoyama R."/>
            <person name="Yoshitake Y."/>
            <person name="Yotsui I."/>
            <person name="Zachgo S."/>
            <person name="Schmutz J."/>
        </authorList>
    </citation>
    <scope>NUCLEOTIDE SEQUENCE [LARGE SCALE GENOMIC DNA]</scope>
    <source>
        <strain evidence="3">Tak-1</strain>
    </source>
</reference>
<name>A0A2R6W1G9_MARPO</name>
<dbReference type="EMBL" id="KZ772949">
    <property type="protein sequence ID" value="PTQ27694.1"/>
    <property type="molecule type" value="Genomic_DNA"/>
</dbReference>
<dbReference type="Gramene" id="Mp8g15280.1">
    <property type="protein sequence ID" value="Mp8g15280.1.cds1"/>
    <property type="gene ID" value="Mp8g15280"/>
</dbReference>
<evidence type="ECO:0000313" key="3">
    <source>
        <dbReference type="Proteomes" id="UP000244005"/>
    </source>
</evidence>
<proteinExistence type="predicted"/>
<feature type="region of interest" description="Disordered" evidence="1">
    <location>
        <begin position="35"/>
        <end position="54"/>
    </location>
</feature>
<gene>
    <name evidence="2" type="ORF">MARPO_0187s0015</name>
</gene>